<dbReference type="Proteomes" id="UP000429958">
    <property type="component" value="Unassembled WGS sequence"/>
</dbReference>
<evidence type="ECO:0000313" key="2">
    <source>
        <dbReference type="Proteomes" id="UP000429958"/>
    </source>
</evidence>
<organism evidence="1 2">
    <name type="scientific">Clostridium porci</name>
    <dbReference type="NCBI Taxonomy" id="2605778"/>
    <lineage>
        <taxon>Bacteria</taxon>
        <taxon>Bacillati</taxon>
        <taxon>Bacillota</taxon>
        <taxon>Clostridia</taxon>
        <taxon>Eubacteriales</taxon>
        <taxon>Clostridiaceae</taxon>
        <taxon>Clostridium</taxon>
    </lineage>
</organism>
<sequence length="264" mass="28328">MFDLFRPLVGSDGPFHFTENLGGCLADRRTQHIGRRLGIEVEHVHEIFRLKTALRVLHTAGAEHILDAGLRRPPKGHPYVELIIPVEEGIVNDAEDAVLVLLPIFSGEAGGDAPDLLLQPRAGPHAVGPFQHILHSGDIFLTHGPEVDRAGVLPLPGVRHIEHIAQLRAAARVVHQGDALGAAAHIAAHGLVPEVILGAGRGVRALLVDHELLIVGVFVEPGRSGKEGCPLLPAPGHLSGGFFRHLGVVGGFRGERYDRRPVRL</sequence>
<comment type="caution">
    <text evidence="1">The sequence shown here is derived from an EMBL/GenBank/DDBJ whole genome shotgun (WGS) entry which is preliminary data.</text>
</comment>
<name>A0A7X2TC73_9CLOT</name>
<proteinExistence type="predicted"/>
<keyword evidence="2" id="KW-1185">Reference proteome</keyword>
<dbReference type="AlphaFoldDB" id="A0A7X2TC73"/>
<gene>
    <name evidence="1" type="ORF">FYJ39_06540</name>
</gene>
<reference evidence="1 2" key="1">
    <citation type="submission" date="2019-08" db="EMBL/GenBank/DDBJ databases">
        <title>In-depth cultivation of the pig gut microbiome towards novel bacterial diversity and tailored functional studies.</title>
        <authorList>
            <person name="Wylensek D."/>
            <person name="Hitch T.C.A."/>
            <person name="Clavel T."/>
        </authorList>
    </citation>
    <scope>NUCLEOTIDE SEQUENCE [LARGE SCALE GENOMIC DNA]</scope>
    <source>
        <strain evidence="1 2">WCA-389-WT-23D1</strain>
    </source>
</reference>
<evidence type="ECO:0000313" key="1">
    <source>
        <dbReference type="EMBL" id="MSS36235.1"/>
    </source>
</evidence>
<protein>
    <submittedName>
        <fullName evidence="1">Uncharacterized protein</fullName>
    </submittedName>
</protein>
<dbReference type="EMBL" id="VUMD01000004">
    <property type="protein sequence ID" value="MSS36235.1"/>
    <property type="molecule type" value="Genomic_DNA"/>
</dbReference>
<accession>A0A7X2TC73</accession>